<evidence type="ECO:0000313" key="3">
    <source>
        <dbReference type="Proteomes" id="UP000188543"/>
    </source>
</evidence>
<dbReference type="EMBL" id="MUTJ01000057">
    <property type="protein sequence ID" value="ONU84010.1"/>
    <property type="molecule type" value="Genomic_DNA"/>
</dbReference>
<accession>A0A1V2W200</accession>
<sequence>MDVRRAPTARLTPEQQWFRLRSAGLDGGKGQVRNGTLTWEFYIRPSPIMRRYHIRLIYRKGDVPRVVVLSPDIQNLASGRRLPHVYYAYSPLSLCLYLPGSGEWSTVHSLADTIIPWTALWLMYFEDWLLTNDWKGGGKHPGDL</sequence>
<feature type="domain" description="Type II CBASS E2 protein" evidence="1">
    <location>
        <begin position="26"/>
        <end position="141"/>
    </location>
</feature>
<reference evidence="2 3" key="1">
    <citation type="submission" date="2016-08" db="EMBL/GenBank/DDBJ databases">
        <authorList>
            <person name="Seilhamer J.J."/>
        </authorList>
    </citation>
    <scope>NUCLEOTIDE SEQUENCE [LARGE SCALE GENOMIC DNA]</scope>
    <source>
        <strain evidence="2 3">VC14762</strain>
    </source>
</reference>
<evidence type="ECO:0000259" key="1">
    <source>
        <dbReference type="Pfam" id="PF26395"/>
    </source>
</evidence>
<protein>
    <recommendedName>
        <fullName evidence="1">Type II CBASS E2 protein domain-containing protein</fullName>
    </recommendedName>
</protein>
<name>A0A1V2W200_9BURK</name>
<dbReference type="AlphaFoldDB" id="A0A1V2W200"/>
<dbReference type="InterPro" id="IPR058588">
    <property type="entry name" value="E2-CBASS"/>
</dbReference>
<organism evidence="2 3">
    <name type="scientific">Burkholderia cenocepacia</name>
    <dbReference type="NCBI Taxonomy" id="95486"/>
    <lineage>
        <taxon>Bacteria</taxon>
        <taxon>Pseudomonadati</taxon>
        <taxon>Pseudomonadota</taxon>
        <taxon>Betaproteobacteria</taxon>
        <taxon>Burkholderiales</taxon>
        <taxon>Burkholderiaceae</taxon>
        <taxon>Burkholderia</taxon>
        <taxon>Burkholderia cepacia complex</taxon>
    </lineage>
</organism>
<gene>
    <name evidence="2" type="ORF">A8E72_19300</name>
</gene>
<proteinExistence type="predicted"/>
<dbReference type="Proteomes" id="UP000188543">
    <property type="component" value="Unassembled WGS sequence"/>
</dbReference>
<evidence type="ECO:0000313" key="2">
    <source>
        <dbReference type="EMBL" id="ONU84010.1"/>
    </source>
</evidence>
<dbReference type="Pfam" id="PF26395">
    <property type="entry name" value="E2-CBASS"/>
    <property type="match status" value="1"/>
</dbReference>
<dbReference type="OrthoDB" id="4736406at2"/>
<comment type="caution">
    <text evidence="2">The sequence shown here is derived from an EMBL/GenBank/DDBJ whole genome shotgun (WGS) entry which is preliminary data.</text>
</comment>